<keyword evidence="1" id="KW-0479">Metal-binding</keyword>
<dbReference type="SUPFAM" id="SSF50800">
    <property type="entry name" value="PK beta-barrel domain-like"/>
    <property type="match status" value="1"/>
</dbReference>
<dbReference type="GO" id="GO:0051537">
    <property type="term" value="F:2 iron, 2 sulfur cluster binding"/>
    <property type="evidence" value="ECO:0007669"/>
    <property type="project" value="UniProtKB-KW"/>
</dbReference>
<dbReference type="EMBL" id="MU005765">
    <property type="protein sequence ID" value="KAF2713459.1"/>
    <property type="molecule type" value="Genomic_DNA"/>
</dbReference>
<dbReference type="GO" id="GO:0051213">
    <property type="term" value="F:dioxygenase activity"/>
    <property type="evidence" value="ECO:0007669"/>
    <property type="project" value="UniProtKB-KW"/>
</dbReference>
<evidence type="ECO:0000313" key="6">
    <source>
        <dbReference type="EMBL" id="KAF2713459.1"/>
    </source>
</evidence>
<dbReference type="Proteomes" id="UP000799428">
    <property type="component" value="Unassembled WGS sequence"/>
</dbReference>
<keyword evidence="2" id="KW-0411">Iron-sulfur</keyword>
<dbReference type="CDD" id="cd00207">
    <property type="entry name" value="fer2"/>
    <property type="match status" value="1"/>
</dbReference>
<organism evidence="6 7">
    <name type="scientific">Pleomassaria siparia CBS 279.74</name>
    <dbReference type="NCBI Taxonomy" id="1314801"/>
    <lineage>
        <taxon>Eukaryota</taxon>
        <taxon>Fungi</taxon>
        <taxon>Dikarya</taxon>
        <taxon>Ascomycota</taxon>
        <taxon>Pezizomycotina</taxon>
        <taxon>Dothideomycetes</taxon>
        <taxon>Pleosporomycetidae</taxon>
        <taxon>Pleosporales</taxon>
        <taxon>Pleomassariaceae</taxon>
        <taxon>Pleomassaria</taxon>
    </lineage>
</organism>
<name>A0A6G1KKU6_9PLEO</name>
<dbReference type="PANTHER" id="PTHR30212">
    <property type="entry name" value="PROTEIN YIIM"/>
    <property type="match status" value="1"/>
</dbReference>
<accession>A0A6G1KKU6</accession>
<dbReference type="Pfam" id="PF03475">
    <property type="entry name" value="YiiM_3-alpha"/>
    <property type="match status" value="1"/>
</dbReference>
<sequence length="549" mass="60309">MPPTPDPATLKDPPPFRPHPLVHLRSGKGKKVFGKNIESAIYKFPLSGPTTITPLGISSDDHVFATHGGVDKALLHYSSRHYAAWKAELPDSAHLFNVGGFGENLYSEIDEKTVCIGDRISIGEVVVEVSEPRAPCYKLNHRFEVKDMAKRAQTLFRVGWMYRIIKPGQISPGDMISLIERPYPEWTVARIMFYLYHVKDDVEMMQEIVSLPPLGFAIKNLLQRRLDKGVVENQDGRMFGDDPMDAWSEYRIVEKRRETSQVTALVFEAVEDPKEIVPVEPGSHVRLKLGGTLVRAYSVVGGTSKKFELGIALAEQSRGGSKFLHEQTKVGDVLAVGKMIASFPLAQDAEHHVLIAGGIGITSFLTTLQHLQDSGKSYELHLAVAKEIPFQEHITALGAKAKIYNKSQGSRLDLDKIMSRAGSNTHIYCCGPQRLMDAVNATAEQLSLPDSVIHYEQFSVTASGEPFTVELRESKKTVEVGATQSLLDALKAVGMDIDSSCEVGNCGTCRVTVCGGRIKHKGTGLLENEKEGMMLSCVSRGIGSIVLDL</sequence>
<feature type="domain" description="FAD-binding FR-type" evidence="5">
    <location>
        <begin position="245"/>
        <end position="346"/>
    </location>
</feature>
<feature type="domain" description="MOSC" evidence="4">
    <location>
        <begin position="44"/>
        <end position="179"/>
    </location>
</feature>
<dbReference type="AlphaFoldDB" id="A0A6G1KKU6"/>
<dbReference type="PANTHER" id="PTHR30212:SF2">
    <property type="entry name" value="PROTEIN YIIM"/>
    <property type="match status" value="1"/>
</dbReference>
<evidence type="ECO:0000313" key="7">
    <source>
        <dbReference type="Proteomes" id="UP000799428"/>
    </source>
</evidence>
<dbReference type="PROSITE" id="PS00197">
    <property type="entry name" value="2FE2S_FER_1"/>
    <property type="match status" value="1"/>
</dbReference>
<dbReference type="InterPro" id="IPR001041">
    <property type="entry name" value="2Fe-2S_ferredoxin-type"/>
</dbReference>
<dbReference type="InterPro" id="IPR036010">
    <property type="entry name" value="2Fe-2S_ferredoxin-like_sf"/>
</dbReference>
<evidence type="ECO:0000259" key="5">
    <source>
        <dbReference type="PROSITE" id="PS51384"/>
    </source>
</evidence>
<dbReference type="Gene3D" id="3.40.50.80">
    <property type="entry name" value="Nucleotide-binding domain of ferredoxin-NADP reductase (FNR) module"/>
    <property type="match status" value="1"/>
</dbReference>
<proteinExistence type="predicted"/>
<evidence type="ECO:0000256" key="2">
    <source>
        <dbReference type="ARBA" id="ARBA00023014"/>
    </source>
</evidence>
<dbReference type="InterPro" id="IPR039261">
    <property type="entry name" value="FNR_nucleotide-bd"/>
</dbReference>
<dbReference type="PROSITE" id="PS51085">
    <property type="entry name" value="2FE2S_FER_2"/>
    <property type="match status" value="1"/>
</dbReference>
<keyword evidence="1" id="KW-0001">2Fe-2S</keyword>
<dbReference type="Gene3D" id="3.10.20.30">
    <property type="match status" value="1"/>
</dbReference>
<dbReference type="Pfam" id="PF00111">
    <property type="entry name" value="Fer2"/>
    <property type="match status" value="1"/>
</dbReference>
<evidence type="ECO:0000259" key="4">
    <source>
        <dbReference type="PROSITE" id="PS51340"/>
    </source>
</evidence>
<dbReference type="CDD" id="cd06185">
    <property type="entry name" value="PDR_like"/>
    <property type="match status" value="1"/>
</dbReference>
<dbReference type="InterPro" id="IPR052353">
    <property type="entry name" value="Benzoxazolinone_Detox_Enz"/>
</dbReference>
<dbReference type="OrthoDB" id="5390at2759"/>
<keyword evidence="7" id="KW-1185">Reference proteome</keyword>
<feature type="domain" description="2Fe-2S ferredoxin-type" evidence="3">
    <location>
        <begin position="465"/>
        <end position="549"/>
    </location>
</feature>
<evidence type="ECO:0000256" key="1">
    <source>
        <dbReference type="ARBA" id="ARBA00022714"/>
    </source>
</evidence>
<dbReference type="SUPFAM" id="SSF52343">
    <property type="entry name" value="Ferredoxin reductase-like, C-terminal NADP-linked domain"/>
    <property type="match status" value="1"/>
</dbReference>
<dbReference type="InterPro" id="IPR005302">
    <property type="entry name" value="MoCF_Sase_C"/>
</dbReference>
<dbReference type="Gene3D" id="2.40.30.10">
    <property type="entry name" value="Translation factors"/>
    <property type="match status" value="1"/>
</dbReference>
<dbReference type="PROSITE" id="PS51340">
    <property type="entry name" value="MOSC"/>
    <property type="match status" value="1"/>
</dbReference>
<protein>
    <submittedName>
        <fullName evidence="6">3-chlorobenzoate-3,4-dioxygenase reductase subunit</fullName>
    </submittedName>
</protein>
<dbReference type="SUPFAM" id="SSF63380">
    <property type="entry name" value="Riboflavin synthase domain-like"/>
    <property type="match status" value="1"/>
</dbReference>
<dbReference type="GO" id="GO:0030151">
    <property type="term" value="F:molybdenum ion binding"/>
    <property type="evidence" value="ECO:0007669"/>
    <property type="project" value="InterPro"/>
</dbReference>
<dbReference type="InterPro" id="IPR012675">
    <property type="entry name" value="Beta-grasp_dom_sf"/>
</dbReference>
<keyword evidence="6" id="KW-0560">Oxidoreductase</keyword>
<keyword evidence="6" id="KW-0223">Dioxygenase</keyword>
<evidence type="ECO:0000259" key="3">
    <source>
        <dbReference type="PROSITE" id="PS51085"/>
    </source>
</evidence>
<keyword evidence="1" id="KW-0408">Iron</keyword>
<dbReference type="Pfam" id="PF03473">
    <property type="entry name" value="MOSC"/>
    <property type="match status" value="1"/>
</dbReference>
<dbReference type="SUPFAM" id="SSF54292">
    <property type="entry name" value="2Fe-2S ferredoxin-like"/>
    <property type="match status" value="1"/>
</dbReference>
<dbReference type="Gene3D" id="2.40.33.20">
    <property type="entry name" value="PK beta-barrel domain-like"/>
    <property type="match status" value="1"/>
</dbReference>
<reference evidence="6" key="1">
    <citation type="journal article" date="2020" name="Stud. Mycol.">
        <title>101 Dothideomycetes genomes: a test case for predicting lifestyles and emergence of pathogens.</title>
        <authorList>
            <person name="Haridas S."/>
            <person name="Albert R."/>
            <person name="Binder M."/>
            <person name="Bloem J."/>
            <person name="Labutti K."/>
            <person name="Salamov A."/>
            <person name="Andreopoulos B."/>
            <person name="Baker S."/>
            <person name="Barry K."/>
            <person name="Bills G."/>
            <person name="Bluhm B."/>
            <person name="Cannon C."/>
            <person name="Castanera R."/>
            <person name="Culley D."/>
            <person name="Daum C."/>
            <person name="Ezra D."/>
            <person name="Gonzalez J."/>
            <person name="Henrissat B."/>
            <person name="Kuo A."/>
            <person name="Liang C."/>
            <person name="Lipzen A."/>
            <person name="Lutzoni F."/>
            <person name="Magnuson J."/>
            <person name="Mondo S."/>
            <person name="Nolan M."/>
            <person name="Ohm R."/>
            <person name="Pangilinan J."/>
            <person name="Park H.-J."/>
            <person name="Ramirez L."/>
            <person name="Alfaro M."/>
            <person name="Sun H."/>
            <person name="Tritt A."/>
            <person name="Yoshinaga Y."/>
            <person name="Zwiers L.-H."/>
            <person name="Turgeon B."/>
            <person name="Goodwin S."/>
            <person name="Spatafora J."/>
            <person name="Crous P."/>
            <person name="Grigoriev I."/>
        </authorList>
    </citation>
    <scope>NUCLEOTIDE SEQUENCE</scope>
    <source>
        <strain evidence="6">CBS 279.74</strain>
    </source>
</reference>
<dbReference type="InterPro" id="IPR017927">
    <property type="entry name" value="FAD-bd_FR_type"/>
</dbReference>
<dbReference type="InterPro" id="IPR005163">
    <property type="entry name" value="Tri_helical_YiiM-like"/>
</dbReference>
<dbReference type="PRINTS" id="PR00409">
    <property type="entry name" value="PHDIOXRDTASE"/>
</dbReference>
<dbReference type="InterPro" id="IPR011037">
    <property type="entry name" value="Pyrv_Knase-like_insert_dom_sf"/>
</dbReference>
<gene>
    <name evidence="6" type="ORF">K504DRAFT_479225</name>
</gene>
<dbReference type="InterPro" id="IPR017938">
    <property type="entry name" value="Riboflavin_synthase-like_b-brl"/>
</dbReference>
<dbReference type="PROSITE" id="PS51384">
    <property type="entry name" value="FAD_FR"/>
    <property type="match status" value="1"/>
</dbReference>
<dbReference type="GO" id="GO:0030170">
    <property type="term" value="F:pyridoxal phosphate binding"/>
    <property type="evidence" value="ECO:0007669"/>
    <property type="project" value="InterPro"/>
</dbReference>
<dbReference type="InterPro" id="IPR006058">
    <property type="entry name" value="2Fe2S_fd_BS"/>
</dbReference>